<dbReference type="Pfam" id="PF20684">
    <property type="entry name" value="Fung_rhodopsin"/>
    <property type="match status" value="1"/>
</dbReference>
<feature type="region of interest" description="Disordered" evidence="6">
    <location>
        <begin position="277"/>
        <end position="331"/>
    </location>
</feature>
<evidence type="ECO:0000256" key="6">
    <source>
        <dbReference type="SAM" id="MobiDB-lite"/>
    </source>
</evidence>
<proteinExistence type="inferred from homology"/>
<name>A0ABR3QUS2_9PLEO</name>
<dbReference type="Proteomes" id="UP001521785">
    <property type="component" value="Unassembled WGS sequence"/>
</dbReference>
<comment type="caution">
    <text evidence="9">The sequence shown here is derived from an EMBL/GenBank/DDBJ whole genome shotgun (WGS) entry which is preliminary data.</text>
</comment>
<sequence>MNEDGTWPDRGNQILGSTLSICILSTGILVWRIIYGIQSKRKIMVCDYLLIIAACLNVASSGIRIVSTIHGQGRHILDPSISKPHDILEYSYYLYIGQIINLIAMAILKLSICTYLLALPFGLIYKIVIYLSIAMVAVFNFTLPMLGLFCAKPFEANWNKSIKGTCFYHGTSALTYMQGVSNILTDVVYITVELRQLQKTKDPTWDGVDLTIWSATELSVGILVASLPPLRKQFEKLLRKVLPSTFQTSKRTPGSRSGIPMYNVSKVTTKRNTKIMGRSDIGIDDGDSERSILPETGDHGIMKTVVHEVTSESRTDSEGGKDVPQSFEQRR</sequence>
<keyword evidence="2 7" id="KW-0812">Transmembrane</keyword>
<dbReference type="InterPro" id="IPR052337">
    <property type="entry name" value="SAT4-like"/>
</dbReference>
<comment type="subcellular location">
    <subcellularLocation>
        <location evidence="1">Membrane</location>
        <topology evidence="1">Multi-pass membrane protein</topology>
    </subcellularLocation>
</comment>
<evidence type="ECO:0000256" key="7">
    <source>
        <dbReference type="SAM" id="Phobius"/>
    </source>
</evidence>
<comment type="similarity">
    <text evidence="5">Belongs to the SAT4 family.</text>
</comment>
<evidence type="ECO:0000256" key="3">
    <source>
        <dbReference type="ARBA" id="ARBA00022989"/>
    </source>
</evidence>
<feature type="transmembrane region" description="Helical" evidence="7">
    <location>
        <begin position="115"/>
        <end position="139"/>
    </location>
</feature>
<reference evidence="9 10" key="1">
    <citation type="submission" date="2024-02" db="EMBL/GenBank/DDBJ databases">
        <title>De novo assembly and annotation of 12 fungi associated with fruit tree decline syndrome in Ontario, Canada.</title>
        <authorList>
            <person name="Sulman M."/>
            <person name="Ellouze W."/>
            <person name="Ilyukhin E."/>
        </authorList>
    </citation>
    <scope>NUCLEOTIDE SEQUENCE [LARGE SCALE GENOMIC DNA]</scope>
    <source>
        <strain evidence="9 10">M42-189</strain>
    </source>
</reference>
<feature type="transmembrane region" description="Helical" evidence="7">
    <location>
        <begin position="14"/>
        <end position="35"/>
    </location>
</feature>
<protein>
    <recommendedName>
        <fullName evidence="8">Rhodopsin domain-containing protein</fullName>
    </recommendedName>
</protein>
<gene>
    <name evidence="9" type="ORF">SLS60_009599</name>
</gene>
<evidence type="ECO:0000256" key="5">
    <source>
        <dbReference type="ARBA" id="ARBA00038359"/>
    </source>
</evidence>
<accession>A0ABR3QUS2</accession>
<keyword evidence="4 7" id="KW-0472">Membrane</keyword>
<feature type="domain" description="Rhodopsin" evidence="8">
    <location>
        <begin position="32"/>
        <end position="197"/>
    </location>
</feature>
<feature type="transmembrane region" description="Helical" evidence="7">
    <location>
        <begin position="47"/>
        <end position="70"/>
    </location>
</feature>
<dbReference type="PANTHER" id="PTHR33048:SF163">
    <property type="entry name" value="INTEGRAL MEMBRANE PROTEIN (AFU_ORTHOLOGUE AFUA_8G05510)"/>
    <property type="match status" value="1"/>
</dbReference>
<feature type="transmembrane region" description="Helical" evidence="7">
    <location>
        <begin position="90"/>
        <end position="108"/>
    </location>
</feature>
<evidence type="ECO:0000256" key="4">
    <source>
        <dbReference type="ARBA" id="ARBA00023136"/>
    </source>
</evidence>
<organism evidence="9 10">
    <name type="scientific">Paraconiothyrium brasiliense</name>
    <dbReference type="NCBI Taxonomy" id="300254"/>
    <lineage>
        <taxon>Eukaryota</taxon>
        <taxon>Fungi</taxon>
        <taxon>Dikarya</taxon>
        <taxon>Ascomycota</taxon>
        <taxon>Pezizomycotina</taxon>
        <taxon>Dothideomycetes</taxon>
        <taxon>Pleosporomycetidae</taxon>
        <taxon>Pleosporales</taxon>
        <taxon>Massarineae</taxon>
        <taxon>Didymosphaeriaceae</taxon>
        <taxon>Paraconiothyrium</taxon>
    </lineage>
</organism>
<evidence type="ECO:0000313" key="9">
    <source>
        <dbReference type="EMBL" id="KAL1595909.1"/>
    </source>
</evidence>
<evidence type="ECO:0000256" key="2">
    <source>
        <dbReference type="ARBA" id="ARBA00022692"/>
    </source>
</evidence>
<dbReference type="InterPro" id="IPR049326">
    <property type="entry name" value="Rhodopsin_dom_fungi"/>
</dbReference>
<evidence type="ECO:0000313" key="10">
    <source>
        <dbReference type="Proteomes" id="UP001521785"/>
    </source>
</evidence>
<feature type="compositionally biased region" description="Basic and acidic residues" evidence="6">
    <location>
        <begin position="288"/>
        <end position="321"/>
    </location>
</feature>
<evidence type="ECO:0000256" key="1">
    <source>
        <dbReference type="ARBA" id="ARBA00004141"/>
    </source>
</evidence>
<dbReference type="PANTHER" id="PTHR33048">
    <property type="entry name" value="PTH11-LIKE INTEGRAL MEMBRANE PROTEIN (AFU_ORTHOLOGUE AFUA_5G11245)"/>
    <property type="match status" value="1"/>
</dbReference>
<keyword evidence="3 7" id="KW-1133">Transmembrane helix</keyword>
<keyword evidence="10" id="KW-1185">Reference proteome</keyword>
<dbReference type="EMBL" id="JAKJXO020000015">
    <property type="protein sequence ID" value="KAL1595909.1"/>
    <property type="molecule type" value="Genomic_DNA"/>
</dbReference>
<evidence type="ECO:0000259" key="8">
    <source>
        <dbReference type="Pfam" id="PF20684"/>
    </source>
</evidence>